<evidence type="ECO:0000313" key="2">
    <source>
        <dbReference type="Proteomes" id="UP000244201"/>
    </source>
</evidence>
<name>A0A2R4SZN9_9ACTN</name>
<proteinExistence type="predicted"/>
<evidence type="ECO:0000313" key="1">
    <source>
        <dbReference type="EMBL" id="AVZ72338.1"/>
    </source>
</evidence>
<dbReference type="RefSeq" id="WP_108148020.1">
    <property type="nucleotide sequence ID" value="NZ_CP026304.1"/>
</dbReference>
<accession>A0A2R4SZN9</accession>
<dbReference type="Proteomes" id="UP000244201">
    <property type="component" value="Chromosome"/>
</dbReference>
<keyword evidence="2" id="KW-1185">Reference proteome</keyword>
<reference evidence="1 2" key="1">
    <citation type="submission" date="2018-01" db="EMBL/GenBank/DDBJ databases">
        <title>Complete genome sequence of Streptomyces lunaelactis MM109T, a Ferroverdin A producer isolated from cave moonmilk deposits.</title>
        <authorList>
            <person name="Naome A."/>
            <person name="Martinet L."/>
            <person name="Maciejewska M."/>
            <person name="Anderssen S."/>
            <person name="Adam D."/>
            <person name="Tenconi E."/>
            <person name="Deflandre B."/>
            <person name="Arguelles-Arias A."/>
            <person name="Calusinska M."/>
            <person name="Copieters W."/>
            <person name="Karim L."/>
            <person name="Hanikenne M."/>
            <person name="Baurain D."/>
            <person name="van Wezel G."/>
            <person name="Smargiasso N."/>
            <person name="de Pauw E."/>
            <person name="Delfosse P."/>
            <person name="Rigali S."/>
        </authorList>
    </citation>
    <scope>NUCLEOTIDE SEQUENCE [LARGE SCALE GENOMIC DNA]</scope>
    <source>
        <strain evidence="1 2">MM109</strain>
    </source>
</reference>
<sequence length="150" mass="16782">MSTDRTINVRFFNEWGADLQNVVLKFSTSKSGVESDSYKLDLLKDGDSAGPFLRHYQTGMGSENFDYWYVEFVSTGQPSGKYWTKNNFSCVLDSDVDNTREAHFWVGGTQKEAYTGFPEAGGGWEDGYDGTPKKDPKSDYTCYVSLDGPA</sequence>
<gene>
    <name evidence="1" type="ORF">SLUN_09170</name>
</gene>
<dbReference type="KEGG" id="slk:SLUN_09170"/>
<dbReference type="AlphaFoldDB" id="A0A2R4SZN9"/>
<organism evidence="1 2">
    <name type="scientific">Streptomyces lunaelactis</name>
    <dbReference type="NCBI Taxonomy" id="1535768"/>
    <lineage>
        <taxon>Bacteria</taxon>
        <taxon>Bacillati</taxon>
        <taxon>Actinomycetota</taxon>
        <taxon>Actinomycetes</taxon>
        <taxon>Kitasatosporales</taxon>
        <taxon>Streptomycetaceae</taxon>
        <taxon>Streptomyces</taxon>
    </lineage>
</organism>
<dbReference type="GeneID" id="55655429"/>
<dbReference type="EMBL" id="CP026304">
    <property type="protein sequence ID" value="AVZ72338.1"/>
    <property type="molecule type" value="Genomic_DNA"/>
</dbReference>
<protein>
    <submittedName>
        <fullName evidence="1">Uncharacterized protein</fullName>
    </submittedName>
</protein>